<evidence type="ECO:0000313" key="2">
    <source>
        <dbReference type="EMBL" id="KAL3518841.1"/>
    </source>
</evidence>
<keyword evidence="3" id="KW-1185">Reference proteome</keyword>
<feature type="non-terminal residue" evidence="2">
    <location>
        <position position="119"/>
    </location>
</feature>
<protein>
    <submittedName>
        <fullName evidence="2">Uncharacterized protein</fullName>
    </submittedName>
</protein>
<name>A0ABD2ZH99_9GENT</name>
<organism evidence="2 3">
    <name type="scientific">Cinchona calisaya</name>
    <dbReference type="NCBI Taxonomy" id="153742"/>
    <lineage>
        <taxon>Eukaryota</taxon>
        <taxon>Viridiplantae</taxon>
        <taxon>Streptophyta</taxon>
        <taxon>Embryophyta</taxon>
        <taxon>Tracheophyta</taxon>
        <taxon>Spermatophyta</taxon>
        <taxon>Magnoliopsida</taxon>
        <taxon>eudicotyledons</taxon>
        <taxon>Gunneridae</taxon>
        <taxon>Pentapetalae</taxon>
        <taxon>asterids</taxon>
        <taxon>lamiids</taxon>
        <taxon>Gentianales</taxon>
        <taxon>Rubiaceae</taxon>
        <taxon>Cinchonoideae</taxon>
        <taxon>Cinchoneae</taxon>
        <taxon>Cinchona</taxon>
    </lineage>
</organism>
<proteinExistence type="predicted"/>
<evidence type="ECO:0000313" key="3">
    <source>
        <dbReference type="Proteomes" id="UP001630127"/>
    </source>
</evidence>
<dbReference type="EMBL" id="JBJUIK010000009">
    <property type="protein sequence ID" value="KAL3518841.1"/>
    <property type="molecule type" value="Genomic_DNA"/>
</dbReference>
<reference evidence="2 3" key="1">
    <citation type="submission" date="2024-11" db="EMBL/GenBank/DDBJ databases">
        <title>A near-complete genome assembly of Cinchona calisaya.</title>
        <authorList>
            <person name="Lian D.C."/>
            <person name="Zhao X.W."/>
            <person name="Wei L."/>
        </authorList>
    </citation>
    <scope>NUCLEOTIDE SEQUENCE [LARGE SCALE GENOMIC DNA]</scope>
    <source>
        <tissue evidence="2">Nenye</tissue>
    </source>
</reference>
<accession>A0ABD2ZH99</accession>
<feature type="non-terminal residue" evidence="2">
    <location>
        <position position="1"/>
    </location>
</feature>
<gene>
    <name evidence="2" type="ORF">ACH5RR_021430</name>
</gene>
<dbReference type="Proteomes" id="UP001630127">
    <property type="component" value="Unassembled WGS sequence"/>
</dbReference>
<feature type="compositionally biased region" description="Polar residues" evidence="1">
    <location>
        <begin position="1"/>
        <end position="24"/>
    </location>
</feature>
<comment type="caution">
    <text evidence="2">The sequence shown here is derived from an EMBL/GenBank/DDBJ whole genome shotgun (WGS) entry which is preliminary data.</text>
</comment>
<dbReference type="AlphaFoldDB" id="A0ABD2ZH99"/>
<feature type="region of interest" description="Disordered" evidence="1">
    <location>
        <begin position="1"/>
        <end position="29"/>
    </location>
</feature>
<evidence type="ECO:0000256" key="1">
    <source>
        <dbReference type="SAM" id="MobiDB-lite"/>
    </source>
</evidence>
<sequence>AKPNSQGDEPAKQPQNFGNSSGVSTAEKEDIPSYSLLKTAIEDLLTSNPNLTSQDGDDQVADSSSVCEVVFRSQVLALHDDYNPYSDQDLTRNNEVARLKAPVAPESALTTQIQLRFLD</sequence>